<evidence type="ECO:0000313" key="1">
    <source>
        <dbReference type="EMBL" id="EGV91257.1"/>
    </source>
</evidence>
<organism evidence="1 2">
    <name type="scientific">Cricetulus griseus</name>
    <name type="common">Chinese hamster</name>
    <name type="synonym">Cricetulus barabensis griseus</name>
    <dbReference type="NCBI Taxonomy" id="10029"/>
    <lineage>
        <taxon>Eukaryota</taxon>
        <taxon>Metazoa</taxon>
        <taxon>Chordata</taxon>
        <taxon>Craniata</taxon>
        <taxon>Vertebrata</taxon>
        <taxon>Euteleostomi</taxon>
        <taxon>Mammalia</taxon>
        <taxon>Eutheria</taxon>
        <taxon>Euarchontoglires</taxon>
        <taxon>Glires</taxon>
        <taxon>Rodentia</taxon>
        <taxon>Myomorpha</taxon>
        <taxon>Muroidea</taxon>
        <taxon>Cricetidae</taxon>
        <taxon>Cricetinae</taxon>
        <taxon>Cricetulus</taxon>
    </lineage>
</organism>
<name>G3IQ14_CRIGR</name>
<accession>G3IQ14</accession>
<dbReference type="InParanoid" id="G3IQ14"/>
<protein>
    <submittedName>
        <fullName evidence="1">Uncharacterized protein</fullName>
    </submittedName>
</protein>
<reference evidence="2" key="1">
    <citation type="journal article" date="2011" name="Nat. Biotechnol.">
        <title>The genomic sequence of the Chinese hamster ovary (CHO)-K1 cell line.</title>
        <authorList>
            <person name="Xu X."/>
            <person name="Nagarajan H."/>
            <person name="Lewis N.E."/>
            <person name="Pan S."/>
            <person name="Cai Z."/>
            <person name="Liu X."/>
            <person name="Chen W."/>
            <person name="Xie M."/>
            <person name="Wang W."/>
            <person name="Hammond S."/>
            <person name="Andersen M.R."/>
            <person name="Neff N."/>
            <person name="Passarelli B."/>
            <person name="Koh W."/>
            <person name="Fan H.C."/>
            <person name="Wang J."/>
            <person name="Gui Y."/>
            <person name="Lee K.H."/>
            <person name="Betenbaugh M.J."/>
            <person name="Quake S.R."/>
            <person name="Famili I."/>
            <person name="Palsson B.O."/>
            <person name="Wang J."/>
        </authorList>
    </citation>
    <scope>NUCLEOTIDE SEQUENCE [LARGE SCALE GENOMIC DNA]</scope>
    <source>
        <strain evidence="2">CHO K1 cell line</strain>
    </source>
</reference>
<sequence length="75" mass="8807">MPLIPALGKQRQADLSEFKASLVYKVSFRTARTANTEKLCLKIQNNKTNKKKKMEPHRWQFHQDYDNTIKLNNST</sequence>
<dbReference type="Proteomes" id="UP000001075">
    <property type="component" value="Unassembled WGS sequence"/>
</dbReference>
<evidence type="ECO:0000313" key="2">
    <source>
        <dbReference type="Proteomes" id="UP000001075"/>
    </source>
</evidence>
<proteinExistence type="predicted"/>
<dbReference type="AlphaFoldDB" id="G3IQ14"/>
<gene>
    <name evidence="1" type="ORF">I79_026099</name>
</gene>
<dbReference type="EMBL" id="JH021686">
    <property type="protein sequence ID" value="EGV91257.1"/>
    <property type="molecule type" value="Genomic_DNA"/>
</dbReference>